<dbReference type="EC" id="3.4.21.62" evidence="8"/>
<dbReference type="CDD" id="cd04056">
    <property type="entry name" value="Peptidases_S53"/>
    <property type="match status" value="1"/>
</dbReference>
<dbReference type="Gene3D" id="3.40.50.200">
    <property type="entry name" value="Peptidase S8/S53 domain"/>
    <property type="match status" value="1"/>
</dbReference>
<dbReference type="AlphaFoldDB" id="A0AAD7XLX0"/>
<keyword evidence="2 9" id="KW-0479">Metal-binding</keyword>
<dbReference type="PANTHER" id="PTHR14218">
    <property type="entry name" value="PROTEASE S8 TRIPEPTIDYL PEPTIDASE I CLN2"/>
    <property type="match status" value="1"/>
</dbReference>
<evidence type="ECO:0000256" key="5">
    <source>
        <dbReference type="ARBA" id="ARBA00022837"/>
    </source>
</evidence>
<dbReference type="SMART" id="SM00944">
    <property type="entry name" value="Pro-kuma_activ"/>
    <property type="match status" value="1"/>
</dbReference>
<feature type="active site" description="Charge relay system" evidence="9">
    <location>
        <position position="255"/>
    </location>
</feature>
<dbReference type="SUPFAM" id="SSF54897">
    <property type="entry name" value="Protease propeptides/inhibitors"/>
    <property type="match status" value="1"/>
</dbReference>
<comment type="caution">
    <text evidence="11">The sequence shown here is derived from an EMBL/GenBank/DDBJ whole genome shotgun (WGS) entry which is preliminary data.</text>
</comment>
<dbReference type="EMBL" id="JAQMWT010000360">
    <property type="protein sequence ID" value="KAJ8603134.1"/>
    <property type="molecule type" value="Genomic_DNA"/>
</dbReference>
<dbReference type="PROSITE" id="PS51695">
    <property type="entry name" value="SEDOLISIN"/>
    <property type="match status" value="1"/>
</dbReference>
<evidence type="ECO:0000256" key="8">
    <source>
        <dbReference type="ARBA" id="ARBA00023619"/>
    </source>
</evidence>
<dbReference type="InterPro" id="IPR015366">
    <property type="entry name" value="S53_propep"/>
</dbReference>
<gene>
    <name evidence="11" type="ORF">CTAYLR_004586</name>
</gene>
<protein>
    <recommendedName>
        <fullName evidence="8">subtilisin</fullName>
        <ecNumber evidence="8">3.4.21.62</ecNumber>
    </recommendedName>
</protein>
<comment type="cofactor">
    <cofactor evidence="9">
        <name>Ca(2+)</name>
        <dbReference type="ChEBI" id="CHEBI:29108"/>
    </cofactor>
    <text evidence="9">Binds 1 Ca(2+) ion per subunit.</text>
</comment>
<feature type="binding site" evidence="9">
    <location>
        <position position="480"/>
    </location>
    <ligand>
        <name>Ca(2+)</name>
        <dbReference type="ChEBI" id="CHEBI:29108"/>
    </ligand>
</feature>
<evidence type="ECO:0000256" key="7">
    <source>
        <dbReference type="ARBA" id="ARBA00023529"/>
    </source>
</evidence>
<evidence type="ECO:0000256" key="3">
    <source>
        <dbReference type="ARBA" id="ARBA00022801"/>
    </source>
</evidence>
<accession>A0AAD7XLX0</accession>
<evidence type="ECO:0000256" key="6">
    <source>
        <dbReference type="ARBA" id="ARBA00023145"/>
    </source>
</evidence>
<dbReference type="InterPro" id="IPR030400">
    <property type="entry name" value="Sedolisin_dom"/>
</dbReference>
<name>A0AAD7XLX0_9STRA</name>
<feature type="active site" description="Charge relay system" evidence="9">
    <location>
        <position position="251"/>
    </location>
</feature>
<keyword evidence="12" id="KW-1185">Reference proteome</keyword>
<evidence type="ECO:0000313" key="11">
    <source>
        <dbReference type="EMBL" id="KAJ8603134.1"/>
    </source>
</evidence>
<keyword evidence="1 9" id="KW-0645">Protease</keyword>
<organism evidence="11 12">
    <name type="scientific">Chrysophaeum taylorii</name>
    <dbReference type="NCBI Taxonomy" id="2483200"/>
    <lineage>
        <taxon>Eukaryota</taxon>
        <taxon>Sar</taxon>
        <taxon>Stramenopiles</taxon>
        <taxon>Ochrophyta</taxon>
        <taxon>Pelagophyceae</taxon>
        <taxon>Pelagomonadales</taxon>
        <taxon>Pelagomonadaceae</taxon>
        <taxon>Chrysophaeum</taxon>
    </lineage>
</organism>
<dbReference type="Proteomes" id="UP001230188">
    <property type="component" value="Unassembled WGS sequence"/>
</dbReference>
<dbReference type="PANTHER" id="PTHR14218:SF15">
    <property type="entry name" value="TRIPEPTIDYL-PEPTIDASE 1"/>
    <property type="match status" value="1"/>
</dbReference>
<evidence type="ECO:0000256" key="1">
    <source>
        <dbReference type="ARBA" id="ARBA00022670"/>
    </source>
</evidence>
<proteinExistence type="predicted"/>
<feature type="binding site" evidence="9">
    <location>
        <position position="505"/>
    </location>
    <ligand>
        <name>Ca(2+)</name>
        <dbReference type="ChEBI" id="CHEBI:29108"/>
    </ligand>
</feature>
<dbReference type="Pfam" id="PF00082">
    <property type="entry name" value="Peptidase_S8"/>
    <property type="match status" value="1"/>
</dbReference>
<dbReference type="InterPro" id="IPR023828">
    <property type="entry name" value="Peptidase_S8_Ser-AS"/>
</dbReference>
<feature type="active site" description="Charge relay system" evidence="9">
    <location>
        <position position="438"/>
    </location>
</feature>
<dbReference type="GO" id="GO:0008240">
    <property type="term" value="F:tripeptidyl-peptidase activity"/>
    <property type="evidence" value="ECO:0007669"/>
    <property type="project" value="TreeGrafter"/>
</dbReference>
<dbReference type="GO" id="GO:0046872">
    <property type="term" value="F:metal ion binding"/>
    <property type="evidence" value="ECO:0007669"/>
    <property type="project" value="UniProtKB-UniRule"/>
</dbReference>
<dbReference type="GO" id="GO:0006508">
    <property type="term" value="P:proteolysis"/>
    <property type="evidence" value="ECO:0007669"/>
    <property type="project" value="UniProtKB-KW"/>
</dbReference>
<evidence type="ECO:0000256" key="9">
    <source>
        <dbReference type="PROSITE-ProRule" id="PRU01032"/>
    </source>
</evidence>
<evidence type="ECO:0000256" key="4">
    <source>
        <dbReference type="ARBA" id="ARBA00022825"/>
    </source>
</evidence>
<evidence type="ECO:0000256" key="2">
    <source>
        <dbReference type="ARBA" id="ARBA00022723"/>
    </source>
</evidence>
<dbReference type="InterPro" id="IPR036852">
    <property type="entry name" value="Peptidase_S8/S53_dom_sf"/>
</dbReference>
<evidence type="ECO:0000259" key="10">
    <source>
        <dbReference type="PROSITE" id="PS51695"/>
    </source>
</evidence>
<feature type="binding site" evidence="9">
    <location>
        <position position="507"/>
    </location>
    <ligand>
        <name>Ca(2+)</name>
        <dbReference type="ChEBI" id="CHEBI:29108"/>
    </ligand>
</feature>
<dbReference type="Pfam" id="PF09286">
    <property type="entry name" value="Pro-kuma_activ"/>
    <property type="match status" value="1"/>
</dbReference>
<keyword evidence="3 9" id="KW-0378">Hydrolase</keyword>
<keyword evidence="6" id="KW-0865">Zymogen</keyword>
<dbReference type="CDD" id="cd11377">
    <property type="entry name" value="Pro-peptidase_S53"/>
    <property type="match status" value="1"/>
</dbReference>
<dbReference type="PROSITE" id="PS00138">
    <property type="entry name" value="SUBTILASE_SER"/>
    <property type="match status" value="1"/>
</dbReference>
<feature type="domain" description="Peptidase S53" evidence="10">
    <location>
        <begin position="181"/>
        <end position="527"/>
    </location>
</feature>
<comment type="catalytic activity">
    <reaction evidence="7">
        <text>Hydrolysis of proteins with broad specificity for peptide bonds, and a preference for a large uncharged residue in P1. Hydrolyzes peptide amides.</text>
        <dbReference type="EC" id="3.4.21.62"/>
    </reaction>
</comment>
<keyword evidence="4 9" id="KW-0720">Serine protease</keyword>
<dbReference type="InterPro" id="IPR000209">
    <property type="entry name" value="Peptidase_S8/S53_dom"/>
</dbReference>
<sequence>MVFRIVAVGGVVVGSVLLETRGPSRKWRVVADDDASPGELELMFFVKAKKPGRVFEVLEAVSNPKSASYGQHLSLEQVNEVVAPAAESIRVVREWAAAFGVTLEALTANGDALGATVSIGVAERMLACKYRTFEHEGRRVRRADNYSVPEAVAAVLDMVAPTVHLPATKRSAKRGSSAGYENTPKNLRELYSVNNETGKNATSVAVTAFLEEYYSRTDLESFWAEYCEDIVCGEGLPVLVGDATVGSPGVESMLDIETVTGMAGGVRSEFWGFSGRSKDDAENEPFLKWLVLLSNTSDPPPVFSTSYGEDEDSWSENAAARLNVEFAKQGVRGISLLFASGDEGANCEDGVLVPETPASSPYVTAVGGTAPVPGFPAPGSETAIGLSSGGVSNYWSLPSYQTNITYFANQTGRVYPDVAAQATDFCVTPFGCGVAGTSCACPTFAGVVALLNDRRLRANKSTLGFLNPFLYQNPDALTDITTGTSTNGCGGGARSTTTGWAAAPGWDAVTGLGTPDFSRLAVAVDSLP</sequence>
<feature type="binding site" evidence="9">
    <location>
        <position position="479"/>
    </location>
    <ligand>
        <name>Ca(2+)</name>
        <dbReference type="ChEBI" id="CHEBI:29108"/>
    </ligand>
</feature>
<evidence type="ECO:0000313" key="12">
    <source>
        <dbReference type="Proteomes" id="UP001230188"/>
    </source>
</evidence>
<reference evidence="11" key="1">
    <citation type="submission" date="2023-01" db="EMBL/GenBank/DDBJ databases">
        <title>Metagenome sequencing of chrysophaentin producing Chrysophaeum taylorii.</title>
        <authorList>
            <person name="Davison J."/>
            <person name="Bewley C."/>
        </authorList>
    </citation>
    <scope>NUCLEOTIDE SEQUENCE</scope>
    <source>
        <strain evidence="11">NIES-1699</strain>
    </source>
</reference>
<dbReference type="InterPro" id="IPR050819">
    <property type="entry name" value="Tripeptidyl-peptidase_I"/>
</dbReference>
<keyword evidence="5 9" id="KW-0106">Calcium</keyword>
<dbReference type="GO" id="GO:0004252">
    <property type="term" value="F:serine-type endopeptidase activity"/>
    <property type="evidence" value="ECO:0007669"/>
    <property type="project" value="UniProtKB-UniRule"/>
</dbReference>
<dbReference type="SUPFAM" id="SSF52743">
    <property type="entry name" value="Subtilisin-like"/>
    <property type="match status" value="1"/>
</dbReference>